<sequence>MLILDKIILFFNATLHTYSFFFNKLLFIQNSFFYQNNPYIKFLNSKK</sequence>
<reference evidence="2" key="1">
    <citation type="journal article" date="2011" name="PLoS Genet.">
        <title>Parallel evolution of a type IV secretion system in radiating lineages of the host-restricted bacterial pathogen Bartonella.</title>
        <authorList>
            <person name="Engel P."/>
            <person name="Salzburger W."/>
            <person name="Liesch M."/>
            <person name="Chang C.C."/>
            <person name="Maruyama S."/>
            <person name="Lanz C."/>
            <person name="Calteau A."/>
            <person name="Lajus A."/>
            <person name="Medigue C."/>
            <person name="Schuster S.C."/>
            <person name="Dehio C."/>
        </authorList>
    </citation>
    <scope>NUCLEOTIDE SEQUENCE</scope>
    <source>
        <strain evidence="2">ATCC BAA-1498</strain>
    </source>
</reference>
<name>E6YM37_9HYPH</name>
<keyword evidence="1" id="KW-1133">Transmembrane helix</keyword>
<keyword evidence="1" id="KW-0812">Transmembrane</keyword>
<gene>
    <name evidence="2" type="ORF">BARRO_50288</name>
</gene>
<feature type="transmembrane region" description="Helical" evidence="1">
    <location>
        <begin position="7"/>
        <end position="28"/>
    </location>
</feature>
<keyword evidence="1" id="KW-0472">Membrane</keyword>
<protein>
    <submittedName>
        <fullName evidence="2">Uncharacterized protein</fullName>
    </submittedName>
</protein>
<proteinExistence type="predicted"/>
<evidence type="ECO:0000313" key="2">
    <source>
        <dbReference type="EMBL" id="CBI77939.1"/>
    </source>
</evidence>
<accession>E6YM37</accession>
<evidence type="ECO:0000256" key="1">
    <source>
        <dbReference type="SAM" id="Phobius"/>
    </source>
</evidence>
<organism evidence="2">
    <name type="scientific">Bartonella rochalimae ATCC BAA-1498</name>
    <dbReference type="NCBI Taxonomy" id="685782"/>
    <lineage>
        <taxon>Bacteria</taxon>
        <taxon>Pseudomonadati</taxon>
        <taxon>Pseudomonadota</taxon>
        <taxon>Alphaproteobacteria</taxon>
        <taxon>Hyphomicrobiales</taxon>
        <taxon>Bartonellaceae</taxon>
        <taxon>Bartonella</taxon>
    </lineage>
</organism>
<dbReference type="AlphaFoldDB" id="E6YM37"/>
<dbReference type="EMBL" id="FN645459">
    <property type="protein sequence ID" value="CBI77939.1"/>
    <property type="molecule type" value="Genomic_DNA"/>
</dbReference>